<dbReference type="InterPro" id="IPR012000">
    <property type="entry name" value="Thiamin_PyroP_enz_cen_dom"/>
</dbReference>
<dbReference type="EMBL" id="JACLAU010000001">
    <property type="protein sequence ID" value="MBC2650450.1"/>
    <property type="molecule type" value="Genomic_DNA"/>
</dbReference>
<evidence type="ECO:0000313" key="9">
    <source>
        <dbReference type="Proteomes" id="UP000520156"/>
    </source>
</evidence>
<evidence type="ECO:0000256" key="3">
    <source>
        <dbReference type="ARBA" id="ARBA00023052"/>
    </source>
</evidence>
<evidence type="ECO:0000256" key="4">
    <source>
        <dbReference type="RuleBase" id="RU362132"/>
    </source>
</evidence>
<dbReference type="Gene3D" id="3.40.50.1220">
    <property type="entry name" value="TPP-binding domain"/>
    <property type="match status" value="1"/>
</dbReference>
<dbReference type="GO" id="GO:0009097">
    <property type="term" value="P:isoleucine biosynthetic process"/>
    <property type="evidence" value="ECO:0007669"/>
    <property type="project" value="TreeGrafter"/>
</dbReference>
<dbReference type="InterPro" id="IPR011766">
    <property type="entry name" value="TPP_enzyme_TPP-bd"/>
</dbReference>
<dbReference type="SUPFAM" id="SSF52467">
    <property type="entry name" value="DHS-like NAD/FAD-binding domain"/>
    <property type="match status" value="1"/>
</dbReference>
<dbReference type="Pfam" id="PF02775">
    <property type="entry name" value="TPP_enzyme_C"/>
    <property type="match status" value="1"/>
</dbReference>
<dbReference type="PANTHER" id="PTHR18968:SF166">
    <property type="entry name" value="2-HYDROXYACYL-COA LYASE 2"/>
    <property type="match status" value="1"/>
</dbReference>
<evidence type="ECO:0000259" key="6">
    <source>
        <dbReference type="Pfam" id="PF02775"/>
    </source>
</evidence>
<keyword evidence="9" id="KW-1185">Reference proteome</keyword>
<dbReference type="Pfam" id="PF00205">
    <property type="entry name" value="TPP_enzyme_M"/>
    <property type="match status" value="1"/>
</dbReference>
<dbReference type="InterPro" id="IPR029035">
    <property type="entry name" value="DHS-like_NAD/FAD-binding_dom"/>
</dbReference>
<evidence type="ECO:0000256" key="1">
    <source>
        <dbReference type="ARBA" id="ARBA00001964"/>
    </source>
</evidence>
<comment type="cofactor">
    <cofactor evidence="1">
        <name>thiamine diphosphate</name>
        <dbReference type="ChEBI" id="CHEBI:58937"/>
    </cofactor>
</comment>
<dbReference type="GO" id="GO:0009099">
    <property type="term" value="P:L-valine biosynthetic process"/>
    <property type="evidence" value="ECO:0007669"/>
    <property type="project" value="TreeGrafter"/>
</dbReference>
<gene>
    <name evidence="8" type="ORF">H7F49_01870</name>
</gene>
<evidence type="ECO:0000259" key="5">
    <source>
        <dbReference type="Pfam" id="PF00205"/>
    </source>
</evidence>
<feature type="domain" description="Thiamine pyrophosphate enzyme central" evidence="5">
    <location>
        <begin position="213"/>
        <end position="349"/>
    </location>
</feature>
<dbReference type="PANTHER" id="PTHR18968">
    <property type="entry name" value="THIAMINE PYROPHOSPHATE ENZYMES"/>
    <property type="match status" value="1"/>
</dbReference>
<dbReference type="CDD" id="cd07035">
    <property type="entry name" value="TPP_PYR_POX_like"/>
    <property type="match status" value="1"/>
</dbReference>
<feature type="domain" description="Thiamine pyrophosphate enzyme TPP-binding" evidence="6">
    <location>
        <begin position="416"/>
        <end position="569"/>
    </location>
</feature>
<dbReference type="Gene3D" id="3.40.50.970">
    <property type="match status" value="2"/>
</dbReference>
<dbReference type="InterPro" id="IPR029061">
    <property type="entry name" value="THDP-binding"/>
</dbReference>
<dbReference type="Proteomes" id="UP000520156">
    <property type="component" value="Unassembled WGS sequence"/>
</dbReference>
<dbReference type="Pfam" id="PF02776">
    <property type="entry name" value="TPP_enzyme_N"/>
    <property type="match status" value="1"/>
</dbReference>
<dbReference type="InterPro" id="IPR045229">
    <property type="entry name" value="TPP_enz"/>
</dbReference>
<comment type="similarity">
    <text evidence="2 4">Belongs to the TPP enzyme family.</text>
</comment>
<dbReference type="GO" id="GO:0003984">
    <property type="term" value="F:acetolactate synthase activity"/>
    <property type="evidence" value="ECO:0007669"/>
    <property type="project" value="TreeGrafter"/>
</dbReference>
<evidence type="ECO:0000256" key="2">
    <source>
        <dbReference type="ARBA" id="ARBA00007812"/>
    </source>
</evidence>
<dbReference type="GO" id="GO:0050660">
    <property type="term" value="F:flavin adenine dinucleotide binding"/>
    <property type="evidence" value="ECO:0007669"/>
    <property type="project" value="TreeGrafter"/>
</dbReference>
<keyword evidence="3 4" id="KW-0786">Thiamine pyrophosphate</keyword>
<comment type="caution">
    <text evidence="8">The sequence shown here is derived from an EMBL/GenBank/DDBJ whole genome shotgun (WGS) entry which is preliminary data.</text>
</comment>
<dbReference type="GO" id="GO:0030976">
    <property type="term" value="F:thiamine pyrophosphate binding"/>
    <property type="evidence" value="ECO:0007669"/>
    <property type="project" value="InterPro"/>
</dbReference>
<evidence type="ECO:0000313" key="8">
    <source>
        <dbReference type="EMBL" id="MBC2650450.1"/>
    </source>
</evidence>
<accession>A0A7X1KAT1</accession>
<dbReference type="GO" id="GO:0000287">
    <property type="term" value="F:magnesium ion binding"/>
    <property type="evidence" value="ECO:0007669"/>
    <property type="project" value="InterPro"/>
</dbReference>
<protein>
    <submittedName>
        <fullName evidence="8">Thiamine pyrophosphate-binding protein</fullName>
    </submittedName>
</protein>
<dbReference type="RefSeq" id="WP_185681845.1">
    <property type="nucleotide sequence ID" value="NZ_JACLAU010000001.1"/>
</dbReference>
<dbReference type="GO" id="GO:0005948">
    <property type="term" value="C:acetolactate synthase complex"/>
    <property type="evidence" value="ECO:0007669"/>
    <property type="project" value="TreeGrafter"/>
</dbReference>
<feature type="domain" description="Thiamine pyrophosphate enzyme N-terminal TPP-binding" evidence="7">
    <location>
        <begin position="26"/>
        <end position="126"/>
    </location>
</feature>
<dbReference type="SUPFAM" id="SSF52518">
    <property type="entry name" value="Thiamin diphosphate-binding fold (THDP-binding)"/>
    <property type="match status" value="2"/>
</dbReference>
<dbReference type="AlphaFoldDB" id="A0A7X1KAT1"/>
<organism evidence="8 9">
    <name type="scientific">Novosphingobium aerophilum</name>
    <dbReference type="NCBI Taxonomy" id="2839843"/>
    <lineage>
        <taxon>Bacteria</taxon>
        <taxon>Pseudomonadati</taxon>
        <taxon>Pseudomonadota</taxon>
        <taxon>Alphaproteobacteria</taxon>
        <taxon>Sphingomonadales</taxon>
        <taxon>Sphingomonadaceae</taxon>
        <taxon>Novosphingobium</taxon>
    </lineage>
</organism>
<proteinExistence type="inferred from homology"/>
<sequence length="595" mass="65039">MSYDDPKPVTATSELKLAAGGVPVYKRILDLFEAEGIRTLFGIPDPNFVHLCLEAEQRGWTVVSPHHEAAAGFMAEAASRITGKPALCFGTLGPGLANMMPAIQCCKVENSPVIFLGGQRARVTERRVRRGRIQFVRQEPMIEDSVKYSGAIEYADQTDEVIREAIRIAMSGTPGPTYVEYPSHVILEELDAPPVLPPHRYRLTNQGADGDRIAEAAELILKAKNPILLVGHAVHTTKSGDAVRELALKMNCPVIQTSGGTSYIKGIEDRTFQYVFSDASIEAVEASDCVVALATELGEPVHFGRWRHWYAGEANRKWIYVQQDPTAIGVNRPIDVPLVGDVRAVVPQLTRALGEGRPAGEDLAKFMRDGQAELDQLAVESLSKSDGRGNVPIHTSRFIVETTKAFPKDGIMIRDGGASVVFGWTYNQCKPNDVIWNQNYGHIGTGLPYATGAMLADQAETGKVRPGMLVTSDSSFLFHIAELEVAVRRNLPLVCVVAVDFQWGLEVGVYKRTFGQGTAETGTHWSDKVRFDKIAEGLGAYGEYVTTADEIAPAIARAYAQGGPAVIHVAIDPKANSEEMPKYDRFRTWYAEGTQ</sequence>
<name>A0A7X1KAT1_9SPHN</name>
<reference evidence="8 9" key="1">
    <citation type="submission" date="2020-08" db="EMBL/GenBank/DDBJ databases">
        <title>The genome sequence of Novosphingobium flavum 4Y4.</title>
        <authorList>
            <person name="Liu Y."/>
        </authorList>
    </citation>
    <scope>NUCLEOTIDE SEQUENCE [LARGE SCALE GENOMIC DNA]</scope>
    <source>
        <strain evidence="8 9">4Y4</strain>
    </source>
</reference>
<evidence type="ECO:0000259" key="7">
    <source>
        <dbReference type="Pfam" id="PF02776"/>
    </source>
</evidence>
<dbReference type="InterPro" id="IPR012001">
    <property type="entry name" value="Thiamin_PyroP_enz_TPP-bd_dom"/>
</dbReference>